<dbReference type="PROSITE" id="PS51450">
    <property type="entry name" value="LRR"/>
    <property type="match status" value="4"/>
</dbReference>
<dbReference type="Pfam" id="PF12799">
    <property type="entry name" value="LRR_4"/>
    <property type="match status" value="2"/>
</dbReference>
<feature type="signal peptide" evidence="5">
    <location>
        <begin position="1"/>
        <end position="38"/>
    </location>
</feature>
<keyword evidence="5" id="KW-0732">Signal</keyword>
<feature type="chain" id="PRO_5015422948" description="Gram-positive cocci surface proteins LPxTG domain-containing protein" evidence="5">
    <location>
        <begin position="39"/>
        <end position="524"/>
    </location>
</feature>
<dbReference type="AlphaFoldDB" id="A0A2S3ZVG9"/>
<keyword evidence="4" id="KW-1133">Transmembrane helix</keyword>
<keyword evidence="4" id="KW-0472">Membrane</keyword>
<dbReference type="Proteomes" id="UP000237061">
    <property type="component" value="Unassembled WGS sequence"/>
</dbReference>
<dbReference type="Gene3D" id="3.80.10.10">
    <property type="entry name" value="Ribonuclease Inhibitor"/>
    <property type="match status" value="1"/>
</dbReference>
<organism evidence="6 7">
    <name type="scientific">Arthrobacter glacialis</name>
    <dbReference type="NCBI Taxonomy" id="1664"/>
    <lineage>
        <taxon>Bacteria</taxon>
        <taxon>Bacillati</taxon>
        <taxon>Actinomycetota</taxon>
        <taxon>Actinomycetes</taxon>
        <taxon>Micrococcales</taxon>
        <taxon>Micrococcaceae</taxon>
        <taxon>Arthrobacter</taxon>
    </lineage>
</organism>
<evidence type="ECO:0000256" key="3">
    <source>
        <dbReference type="SAM" id="MobiDB-lite"/>
    </source>
</evidence>
<dbReference type="Pfam" id="PF13855">
    <property type="entry name" value="LRR_8"/>
    <property type="match status" value="1"/>
</dbReference>
<keyword evidence="1" id="KW-0433">Leucine-rich repeat</keyword>
<keyword evidence="4" id="KW-0812">Transmembrane</keyword>
<evidence type="ECO:0008006" key="8">
    <source>
        <dbReference type="Google" id="ProtNLM"/>
    </source>
</evidence>
<dbReference type="EMBL" id="PPXC01000009">
    <property type="protein sequence ID" value="POH73084.1"/>
    <property type="molecule type" value="Genomic_DNA"/>
</dbReference>
<dbReference type="InterPro" id="IPR025875">
    <property type="entry name" value="Leu-rich_rpt_4"/>
</dbReference>
<dbReference type="InterPro" id="IPR001611">
    <property type="entry name" value="Leu-rich_rpt"/>
</dbReference>
<dbReference type="InterPro" id="IPR050836">
    <property type="entry name" value="SDS22/Internalin_LRR"/>
</dbReference>
<comment type="caution">
    <text evidence="6">The sequence shown here is derived from an EMBL/GenBank/DDBJ whole genome shotgun (WGS) entry which is preliminary data.</text>
</comment>
<evidence type="ECO:0000313" key="7">
    <source>
        <dbReference type="Proteomes" id="UP000237061"/>
    </source>
</evidence>
<reference evidence="6 7" key="1">
    <citation type="submission" date="2018-01" db="EMBL/GenBank/DDBJ databases">
        <title>Arthrobacter sp. nov., from glaciers in China.</title>
        <authorList>
            <person name="Liu Q."/>
            <person name="Xin Y.-H."/>
        </authorList>
    </citation>
    <scope>NUCLEOTIDE SEQUENCE [LARGE SCALE GENOMIC DNA]</scope>
    <source>
        <strain evidence="6 7">HLT2-12-2</strain>
    </source>
</reference>
<evidence type="ECO:0000256" key="2">
    <source>
        <dbReference type="ARBA" id="ARBA00022737"/>
    </source>
</evidence>
<dbReference type="SMART" id="SM00365">
    <property type="entry name" value="LRR_SD22"/>
    <property type="match status" value="5"/>
</dbReference>
<feature type="compositionally biased region" description="Low complexity" evidence="3">
    <location>
        <begin position="461"/>
        <end position="477"/>
    </location>
</feature>
<evidence type="ECO:0000313" key="6">
    <source>
        <dbReference type="EMBL" id="POH73084.1"/>
    </source>
</evidence>
<dbReference type="InterPro" id="IPR032675">
    <property type="entry name" value="LRR_dom_sf"/>
</dbReference>
<sequence length="524" mass="53669">MPRRFTMGENTLKKLWQTILGGSAVTAIALVGMLPAQAAPGDVAVPDSNLRSCMNVALGQAPDAVITETQAGSFTGVLSCATRGITLLTGLEAFTSVNEVDLRGNNFQDLSALAGLTELTVLQLSENDIVNISALAGLGKLQTLGLNYNNVVDIAAVAGMPNLADLGLFGNNVVSVEPLKLLTSLKHVDLYENDVADVSDLSGLANLTFLRLSNNKVTDISGLAGLANVEDLLLSENSITDISPLSGLTNLEGLFLSGNHVANVAPLASLSNLETLDIVDQMAVLPAIYVGANQESPIKSTDGTTIIPVSTTAQVNAQTGAWRFPQAGSNELTWAVNVGIAGKQFSFAGTIQQQSLPSGLVVTAPQDKSIAAGADTSFSSTATSAVGTNSVVWESSTDDGDTWVVVPGATTAVLSIADAGVERTGTLYRATYTNSADGAVVSSLPARLTVTAPTVEPTVDPTLPSTTIPSTTSAAPSTTATAAAAPLATTGANSPLMVAGGSLVLLALGMVLLSARRRTNNRTH</sequence>
<proteinExistence type="predicted"/>
<keyword evidence="7" id="KW-1185">Reference proteome</keyword>
<accession>A0A2S3ZVG9</accession>
<dbReference type="PANTHER" id="PTHR46652">
    <property type="entry name" value="LEUCINE-RICH REPEAT AND IQ DOMAIN-CONTAINING PROTEIN 1-RELATED"/>
    <property type="match status" value="1"/>
</dbReference>
<dbReference type="PANTHER" id="PTHR46652:SF3">
    <property type="entry name" value="LEUCINE-RICH REPEAT-CONTAINING PROTEIN 9"/>
    <property type="match status" value="1"/>
</dbReference>
<dbReference type="InterPro" id="IPR003591">
    <property type="entry name" value="Leu-rich_rpt_typical-subtyp"/>
</dbReference>
<feature type="region of interest" description="Disordered" evidence="3">
    <location>
        <begin position="455"/>
        <end position="477"/>
    </location>
</feature>
<dbReference type="SMART" id="SM00369">
    <property type="entry name" value="LRR_TYP"/>
    <property type="match status" value="4"/>
</dbReference>
<name>A0A2S3ZVG9_ARTGL</name>
<evidence type="ECO:0000256" key="4">
    <source>
        <dbReference type="SAM" id="Phobius"/>
    </source>
</evidence>
<protein>
    <recommendedName>
        <fullName evidence="8">Gram-positive cocci surface proteins LPxTG domain-containing protein</fullName>
    </recommendedName>
</protein>
<dbReference type="SUPFAM" id="SSF52058">
    <property type="entry name" value="L domain-like"/>
    <property type="match status" value="1"/>
</dbReference>
<evidence type="ECO:0000256" key="5">
    <source>
        <dbReference type="SAM" id="SignalP"/>
    </source>
</evidence>
<gene>
    <name evidence="6" type="ORF">CVS27_13070</name>
</gene>
<keyword evidence="2" id="KW-0677">Repeat</keyword>
<feature type="transmembrane region" description="Helical" evidence="4">
    <location>
        <begin position="496"/>
        <end position="515"/>
    </location>
</feature>
<evidence type="ECO:0000256" key="1">
    <source>
        <dbReference type="ARBA" id="ARBA00022614"/>
    </source>
</evidence>